<gene>
    <name evidence="3" type="ORF">FC057_12520</name>
</gene>
<keyword evidence="3" id="KW-0378">Hydrolase</keyword>
<sequence length="211" mass="24355">MLKMNMEFFNMDFQLNLQNDSGFIPDINQLGMYLYVAAVVFYLVVFFFCYVWLTKGRSKHKVNVNVSKRLFKEVVYMNDSEKLAYLRKVNPYVFEEMILTALEYHGYTISRGTKYSNDGGIDGKVKIKGKWHLIQAKRYSGPIQSSHALNFDKVCQVNQTCGFFIHTGKTPFRKGRVQLKNSAIVSGTSMLSMFSKKMPPQLLNALHQFNP</sequence>
<dbReference type="InterPro" id="IPR011856">
    <property type="entry name" value="tRNA_endonuc-like_dom_sf"/>
</dbReference>
<evidence type="ECO:0000313" key="3">
    <source>
        <dbReference type="EMBL" id="TKG32633.1"/>
    </source>
</evidence>
<keyword evidence="3" id="KW-0540">Nuclease</keyword>
<dbReference type="EMBL" id="SYVV01000021">
    <property type="protein sequence ID" value="TKG32633.1"/>
    <property type="molecule type" value="Genomic_DNA"/>
</dbReference>
<evidence type="ECO:0000259" key="2">
    <source>
        <dbReference type="Pfam" id="PF04471"/>
    </source>
</evidence>
<dbReference type="InterPro" id="IPR007560">
    <property type="entry name" value="Restrct_endonuc_IV_Mrr"/>
</dbReference>
<keyword evidence="1" id="KW-0472">Membrane</keyword>
<dbReference type="GO" id="GO:0009307">
    <property type="term" value="P:DNA restriction-modification system"/>
    <property type="evidence" value="ECO:0007669"/>
    <property type="project" value="InterPro"/>
</dbReference>
<dbReference type="AlphaFoldDB" id="A0AB38NQ84"/>
<feature type="transmembrane region" description="Helical" evidence="1">
    <location>
        <begin position="32"/>
        <end position="53"/>
    </location>
</feature>
<organism evidence="3 4">
    <name type="scientific">Vibrio tasmaniensis</name>
    <dbReference type="NCBI Taxonomy" id="212663"/>
    <lineage>
        <taxon>Bacteria</taxon>
        <taxon>Pseudomonadati</taxon>
        <taxon>Pseudomonadota</taxon>
        <taxon>Gammaproteobacteria</taxon>
        <taxon>Vibrionales</taxon>
        <taxon>Vibrionaceae</taxon>
        <taxon>Vibrio</taxon>
    </lineage>
</organism>
<dbReference type="Pfam" id="PF04471">
    <property type="entry name" value="Mrr_cat"/>
    <property type="match status" value="1"/>
</dbReference>
<comment type="caution">
    <text evidence="3">The sequence shown here is derived from an EMBL/GenBank/DDBJ whole genome shotgun (WGS) entry which is preliminary data.</text>
</comment>
<dbReference type="SUPFAM" id="SSF52980">
    <property type="entry name" value="Restriction endonuclease-like"/>
    <property type="match status" value="1"/>
</dbReference>
<keyword evidence="1" id="KW-0812">Transmembrane</keyword>
<accession>A0AB38NQ84</accession>
<name>A0AB38NQ84_9VIBR</name>
<keyword evidence="3" id="KW-0255">Endonuclease</keyword>
<dbReference type="GO" id="GO:0003677">
    <property type="term" value="F:DNA binding"/>
    <property type="evidence" value="ECO:0007669"/>
    <property type="project" value="InterPro"/>
</dbReference>
<feature type="domain" description="Restriction endonuclease type IV Mrr" evidence="2">
    <location>
        <begin position="86"/>
        <end position="169"/>
    </location>
</feature>
<protein>
    <submittedName>
        <fullName evidence="3">Restriction endonuclease</fullName>
    </submittedName>
</protein>
<reference evidence="3 4" key="1">
    <citation type="submission" date="2019-04" db="EMBL/GenBank/DDBJ databases">
        <title>A reverse ecology approach based on a biological definition of microbial populations.</title>
        <authorList>
            <person name="Arevalo P."/>
            <person name="Vaninsberghe D."/>
            <person name="Elsherbini J."/>
            <person name="Gore J."/>
            <person name="Polz M."/>
        </authorList>
    </citation>
    <scope>NUCLEOTIDE SEQUENCE [LARGE SCALE GENOMIC DNA]</scope>
    <source>
        <strain evidence="3 4">10N.222.45.A8</strain>
    </source>
</reference>
<proteinExistence type="predicted"/>
<evidence type="ECO:0000256" key="1">
    <source>
        <dbReference type="SAM" id="Phobius"/>
    </source>
</evidence>
<dbReference type="GO" id="GO:0004519">
    <property type="term" value="F:endonuclease activity"/>
    <property type="evidence" value="ECO:0007669"/>
    <property type="project" value="UniProtKB-KW"/>
</dbReference>
<dbReference type="Gene3D" id="3.40.1350.10">
    <property type="match status" value="1"/>
</dbReference>
<evidence type="ECO:0000313" key="4">
    <source>
        <dbReference type="Proteomes" id="UP000308018"/>
    </source>
</evidence>
<keyword evidence="1" id="KW-1133">Transmembrane helix</keyword>
<dbReference type="Proteomes" id="UP000308018">
    <property type="component" value="Unassembled WGS sequence"/>
</dbReference>
<dbReference type="InterPro" id="IPR011335">
    <property type="entry name" value="Restrct_endonuc-II-like"/>
</dbReference>